<keyword evidence="2" id="KW-1185">Reference proteome</keyword>
<accession>A0A5N6F8D8</accession>
<gene>
    <name evidence="1" type="ORF">BDV33DRAFT_163009</name>
</gene>
<dbReference type="Proteomes" id="UP000326799">
    <property type="component" value="Unassembled WGS sequence"/>
</dbReference>
<sequence length="81" mass="9317">MKWVQIKEWNHFSSLAGSGSRIPPAFFQGDYSARLKCRSTKRIHLKPLLVTPELTILPWFDSILDSGYLMPIVFIQPRGID</sequence>
<dbReference type="AlphaFoldDB" id="A0A5N6F8D8"/>
<reference evidence="1 2" key="1">
    <citation type="submission" date="2019-04" db="EMBL/GenBank/DDBJ databases">
        <title>Fungal friends and foes A comparative genomics study of 23 Aspergillus species from section Flavi.</title>
        <authorList>
            <consortium name="DOE Joint Genome Institute"/>
            <person name="Kjaerbolling I."/>
            <person name="Vesth T.C."/>
            <person name="Frisvad J.C."/>
            <person name="Nybo J.L."/>
            <person name="Theobald S."/>
            <person name="Kildgaard S."/>
            <person name="Petersen T.I."/>
            <person name="Kuo A."/>
            <person name="Sato A."/>
            <person name="Lyhne E.K."/>
            <person name="Kogle M.E."/>
            <person name="Wiebenga A."/>
            <person name="Kun R.S."/>
            <person name="Lubbers R.J."/>
            <person name="Makela M.R."/>
            <person name="Barry K."/>
            <person name="Chovatia M."/>
            <person name="Clum A."/>
            <person name="Daum C."/>
            <person name="Haridas S."/>
            <person name="He G."/>
            <person name="LaButti K."/>
            <person name="Lipzen A."/>
            <person name="Mondo S."/>
            <person name="Pangilinan J."/>
            <person name="Riley R."/>
            <person name="Salamov A."/>
            <person name="Simmons B.A."/>
            <person name="Magnuson J.K."/>
            <person name="Henrissat B."/>
            <person name="Mortensen U.H."/>
            <person name="Larsen T.O."/>
            <person name="De vries R.P."/>
            <person name="Grigoriev I.V."/>
            <person name="Machida M."/>
            <person name="Baker S.E."/>
            <person name="Andersen M.R."/>
        </authorList>
    </citation>
    <scope>NUCLEOTIDE SEQUENCE [LARGE SCALE GENOMIC DNA]</scope>
    <source>
        <strain evidence="1 2">CBS 126849</strain>
    </source>
</reference>
<evidence type="ECO:0000313" key="2">
    <source>
        <dbReference type="Proteomes" id="UP000326799"/>
    </source>
</evidence>
<proteinExistence type="predicted"/>
<evidence type="ECO:0000313" key="1">
    <source>
        <dbReference type="EMBL" id="KAB8226148.1"/>
    </source>
</evidence>
<protein>
    <submittedName>
        <fullName evidence="1">Uncharacterized protein</fullName>
    </submittedName>
</protein>
<organism evidence="1 2">
    <name type="scientific">Aspergillus novoparasiticus</name>
    <dbReference type="NCBI Taxonomy" id="986946"/>
    <lineage>
        <taxon>Eukaryota</taxon>
        <taxon>Fungi</taxon>
        <taxon>Dikarya</taxon>
        <taxon>Ascomycota</taxon>
        <taxon>Pezizomycotina</taxon>
        <taxon>Eurotiomycetes</taxon>
        <taxon>Eurotiomycetidae</taxon>
        <taxon>Eurotiales</taxon>
        <taxon>Aspergillaceae</taxon>
        <taxon>Aspergillus</taxon>
        <taxon>Aspergillus subgen. Circumdati</taxon>
    </lineage>
</organism>
<name>A0A5N6F8D8_9EURO</name>
<dbReference type="EMBL" id="ML733392">
    <property type="protein sequence ID" value="KAB8226148.1"/>
    <property type="molecule type" value="Genomic_DNA"/>
</dbReference>